<dbReference type="GO" id="GO:0051603">
    <property type="term" value="P:proteolysis involved in protein catabolic process"/>
    <property type="evidence" value="ECO:0007669"/>
    <property type="project" value="InterPro"/>
</dbReference>
<accession>A0A6J7GI37</accession>
<evidence type="ECO:0000313" key="1">
    <source>
        <dbReference type="EMBL" id="CAB4906724.1"/>
    </source>
</evidence>
<sequence length="101" mass="11063">MGDESSLDQIYRLTYDGSVADEQGYAAMGGSAEAISARLAEGWRIGLTLREGLALAVKSLEGGDRVITGEMLEVAVLDRTRLSRRKFYRFFNSTLDALLAK</sequence>
<dbReference type="EMBL" id="CAFBQF010000045">
    <property type="protein sequence ID" value="CAB5050394.1"/>
    <property type="molecule type" value="Genomic_DNA"/>
</dbReference>
<organism evidence="1">
    <name type="scientific">freshwater metagenome</name>
    <dbReference type="NCBI Taxonomy" id="449393"/>
    <lineage>
        <taxon>unclassified sequences</taxon>
        <taxon>metagenomes</taxon>
        <taxon>ecological metagenomes</taxon>
    </lineage>
</organism>
<dbReference type="SUPFAM" id="SSF56235">
    <property type="entry name" value="N-terminal nucleophile aminohydrolases (Ntn hydrolases)"/>
    <property type="match status" value="1"/>
</dbReference>
<gene>
    <name evidence="1" type="ORF">UFOPK3492_01243</name>
    <name evidence="2" type="ORF">UFOPK4295_00916</name>
</gene>
<proteinExistence type="predicted"/>
<dbReference type="Gene3D" id="3.60.20.10">
    <property type="entry name" value="Glutamine Phosphoribosylpyrophosphate, subunit 1, domain 1"/>
    <property type="match status" value="1"/>
</dbReference>
<dbReference type="Pfam" id="PF00227">
    <property type="entry name" value="Proteasome"/>
    <property type="match status" value="1"/>
</dbReference>
<reference evidence="1" key="1">
    <citation type="submission" date="2020-05" db="EMBL/GenBank/DDBJ databases">
        <authorList>
            <person name="Chiriac C."/>
            <person name="Salcher M."/>
            <person name="Ghai R."/>
            <person name="Kavagutti S V."/>
        </authorList>
    </citation>
    <scope>NUCLEOTIDE SEQUENCE</scope>
</reference>
<dbReference type="EMBL" id="CAFBMD010000129">
    <property type="protein sequence ID" value="CAB4906724.1"/>
    <property type="molecule type" value="Genomic_DNA"/>
</dbReference>
<protein>
    <submittedName>
        <fullName evidence="1">Unannotated protein</fullName>
    </submittedName>
</protein>
<evidence type="ECO:0000313" key="2">
    <source>
        <dbReference type="EMBL" id="CAB5050394.1"/>
    </source>
</evidence>
<name>A0A6J7GI37_9ZZZZ</name>
<dbReference type="AlphaFoldDB" id="A0A6J7GI37"/>
<dbReference type="InterPro" id="IPR029055">
    <property type="entry name" value="Ntn_hydrolases_N"/>
</dbReference>
<dbReference type="InterPro" id="IPR001353">
    <property type="entry name" value="Proteasome_sua/b"/>
</dbReference>
<dbReference type="GO" id="GO:0005839">
    <property type="term" value="C:proteasome core complex"/>
    <property type="evidence" value="ECO:0007669"/>
    <property type="project" value="InterPro"/>
</dbReference>